<sequence>MLQDIREGKTFKDTIDKARKVTVYICRHCVLLSMFRRFTELKQPLRELFAFKDWAESTFVSTSEGKLVENSILGDANFWRAIKYCLSGVVPIFKVLRLMDGDAKPALGYIYEVMNCAKDTVLFRTRLIVDGKCNFIGYSTPRDIILILADRELKGGLYDVIEKTYDNPTMVKIHEQLPKFQESIGMFGIFAAILMRKKMQTAKWWSKYGDDVIGCERNWSTFDQVHSKNKNRLQQQQRLNALVFVKYNIKLDMRLQKRKERGETYDPICLSTWSRMMNGLLKKMMHVFLKISHGWMFTNALKRM</sequence>
<dbReference type="AlphaFoldDB" id="A0AA38TVG4"/>
<evidence type="ECO:0000313" key="1">
    <source>
        <dbReference type="EMBL" id="KAJ9557453.1"/>
    </source>
</evidence>
<feature type="non-terminal residue" evidence="1">
    <location>
        <position position="1"/>
    </location>
</feature>
<accession>A0AA38TVG4</accession>
<dbReference type="PANTHER" id="PTHR32166:SF123">
    <property type="entry name" value="BED-TYPE DOMAIN-CONTAINING PROTEIN"/>
    <property type="match status" value="1"/>
</dbReference>
<dbReference type="Proteomes" id="UP001172457">
    <property type="component" value="Chromosome 3"/>
</dbReference>
<dbReference type="InterPro" id="IPR012337">
    <property type="entry name" value="RNaseH-like_sf"/>
</dbReference>
<proteinExistence type="predicted"/>
<evidence type="ECO:0000313" key="2">
    <source>
        <dbReference type="Proteomes" id="UP001172457"/>
    </source>
</evidence>
<gene>
    <name evidence="1" type="ORF">OSB04_012067</name>
</gene>
<dbReference type="PANTHER" id="PTHR32166">
    <property type="entry name" value="OSJNBA0013A04.12 PROTEIN"/>
    <property type="match status" value="1"/>
</dbReference>
<comment type="caution">
    <text evidence="1">The sequence shown here is derived from an EMBL/GenBank/DDBJ whole genome shotgun (WGS) entry which is preliminary data.</text>
</comment>
<reference evidence="1" key="1">
    <citation type="submission" date="2023-03" db="EMBL/GenBank/DDBJ databases">
        <title>Chromosome-scale reference genome and RAD-based genetic map of yellow starthistle (Centaurea solstitialis) reveal putative structural variation and QTLs associated with invader traits.</title>
        <authorList>
            <person name="Reatini B."/>
            <person name="Cang F.A."/>
            <person name="Jiang Q."/>
            <person name="Mckibben M.T.W."/>
            <person name="Barker M.S."/>
            <person name="Rieseberg L.H."/>
            <person name="Dlugosch K.M."/>
        </authorList>
    </citation>
    <scope>NUCLEOTIDE SEQUENCE</scope>
    <source>
        <strain evidence="1">CAN-66</strain>
        <tissue evidence="1">Leaf</tissue>
    </source>
</reference>
<protein>
    <submittedName>
        <fullName evidence="1">Uncharacterized protein</fullName>
    </submittedName>
</protein>
<dbReference type="SUPFAM" id="SSF53098">
    <property type="entry name" value="Ribonuclease H-like"/>
    <property type="match status" value="1"/>
</dbReference>
<name>A0AA38TVG4_9ASTR</name>
<dbReference type="EMBL" id="JARYMX010000003">
    <property type="protein sequence ID" value="KAJ9557453.1"/>
    <property type="molecule type" value="Genomic_DNA"/>
</dbReference>
<keyword evidence="2" id="KW-1185">Reference proteome</keyword>
<organism evidence="1 2">
    <name type="scientific">Centaurea solstitialis</name>
    <name type="common">yellow star-thistle</name>
    <dbReference type="NCBI Taxonomy" id="347529"/>
    <lineage>
        <taxon>Eukaryota</taxon>
        <taxon>Viridiplantae</taxon>
        <taxon>Streptophyta</taxon>
        <taxon>Embryophyta</taxon>
        <taxon>Tracheophyta</taxon>
        <taxon>Spermatophyta</taxon>
        <taxon>Magnoliopsida</taxon>
        <taxon>eudicotyledons</taxon>
        <taxon>Gunneridae</taxon>
        <taxon>Pentapetalae</taxon>
        <taxon>asterids</taxon>
        <taxon>campanulids</taxon>
        <taxon>Asterales</taxon>
        <taxon>Asteraceae</taxon>
        <taxon>Carduoideae</taxon>
        <taxon>Cardueae</taxon>
        <taxon>Centaureinae</taxon>
        <taxon>Centaurea</taxon>
    </lineage>
</organism>